<gene>
    <name evidence="5" type="ORF">GJ698_12505</name>
</gene>
<dbReference type="InterPro" id="IPR036390">
    <property type="entry name" value="WH_DNA-bd_sf"/>
</dbReference>
<evidence type="ECO:0000256" key="2">
    <source>
        <dbReference type="ARBA" id="ARBA00023125"/>
    </source>
</evidence>
<evidence type="ECO:0000313" key="6">
    <source>
        <dbReference type="Proteomes" id="UP000439986"/>
    </source>
</evidence>
<dbReference type="Proteomes" id="UP000439986">
    <property type="component" value="Unassembled WGS sequence"/>
</dbReference>
<dbReference type="GO" id="GO:0003700">
    <property type="term" value="F:DNA-binding transcription factor activity"/>
    <property type="evidence" value="ECO:0007669"/>
    <property type="project" value="InterPro"/>
</dbReference>
<dbReference type="InterPro" id="IPR000524">
    <property type="entry name" value="Tscrpt_reg_HTH_GntR"/>
</dbReference>
<keyword evidence="1" id="KW-0805">Transcription regulation</keyword>
<dbReference type="RefSeq" id="WP_154357948.1">
    <property type="nucleotide sequence ID" value="NZ_WKJL01000007.1"/>
</dbReference>
<dbReference type="Pfam" id="PF00392">
    <property type="entry name" value="GntR"/>
    <property type="match status" value="1"/>
</dbReference>
<evidence type="ECO:0000256" key="3">
    <source>
        <dbReference type="ARBA" id="ARBA00023163"/>
    </source>
</evidence>
<dbReference type="SUPFAM" id="SSF48008">
    <property type="entry name" value="GntR ligand-binding domain-like"/>
    <property type="match status" value="1"/>
</dbReference>
<reference evidence="5 6" key="1">
    <citation type="submission" date="2019-11" db="EMBL/GenBank/DDBJ databases">
        <title>Novel species isolated from a subtropical stream in China.</title>
        <authorList>
            <person name="Lu H."/>
        </authorList>
    </citation>
    <scope>NUCLEOTIDE SEQUENCE [LARGE SCALE GENOMIC DNA]</scope>
    <source>
        <strain evidence="5 6">FT26W</strain>
    </source>
</reference>
<dbReference type="SMART" id="SM00895">
    <property type="entry name" value="FCD"/>
    <property type="match status" value="1"/>
</dbReference>
<keyword evidence="3" id="KW-0804">Transcription</keyword>
<dbReference type="InterPro" id="IPR008920">
    <property type="entry name" value="TF_FadR/GntR_C"/>
</dbReference>
<dbReference type="PROSITE" id="PS50949">
    <property type="entry name" value="HTH_GNTR"/>
    <property type="match status" value="1"/>
</dbReference>
<dbReference type="PRINTS" id="PR00035">
    <property type="entry name" value="HTHGNTR"/>
</dbReference>
<dbReference type="Gene3D" id="1.10.10.10">
    <property type="entry name" value="Winged helix-like DNA-binding domain superfamily/Winged helix DNA-binding domain"/>
    <property type="match status" value="1"/>
</dbReference>
<name>A0A844CWW2_9BURK</name>
<evidence type="ECO:0000259" key="4">
    <source>
        <dbReference type="PROSITE" id="PS50949"/>
    </source>
</evidence>
<dbReference type="SMART" id="SM00345">
    <property type="entry name" value="HTH_GNTR"/>
    <property type="match status" value="1"/>
</dbReference>
<dbReference type="SUPFAM" id="SSF46785">
    <property type="entry name" value="Winged helix' DNA-binding domain"/>
    <property type="match status" value="1"/>
</dbReference>
<keyword evidence="6" id="KW-1185">Reference proteome</keyword>
<dbReference type="PANTHER" id="PTHR43537:SF5">
    <property type="entry name" value="UXU OPERON TRANSCRIPTIONAL REGULATOR"/>
    <property type="match status" value="1"/>
</dbReference>
<dbReference type="InterPro" id="IPR036388">
    <property type="entry name" value="WH-like_DNA-bd_sf"/>
</dbReference>
<keyword evidence="2" id="KW-0238">DNA-binding</keyword>
<dbReference type="AlphaFoldDB" id="A0A844CWW2"/>
<dbReference type="GO" id="GO:0003677">
    <property type="term" value="F:DNA binding"/>
    <property type="evidence" value="ECO:0007669"/>
    <property type="project" value="UniProtKB-KW"/>
</dbReference>
<dbReference type="PANTHER" id="PTHR43537">
    <property type="entry name" value="TRANSCRIPTIONAL REGULATOR, GNTR FAMILY"/>
    <property type="match status" value="1"/>
</dbReference>
<sequence length="227" mass="24662">MSEGFLGDKVYEGLSALFGTPGFSAGAKLPSENALAERFNVSRPVVRQALVQLRTEGRVYSRKGSGNYVSEKPEPQPVIPFGAFHNIPDVRNFLEFRCSLEGEIAAQAARRCQADEVAAVHHCLLQWEKAVAAGQSAIEEDIAFHTAIANASGNRFFALTLAAINAQSRFAIRLVRELSGRALASRLDDVRREHRAIDAAITAGDADKAKTAMASHLQNGIRRLFEG</sequence>
<dbReference type="Gene3D" id="1.20.120.530">
    <property type="entry name" value="GntR ligand-binding domain-like"/>
    <property type="match status" value="1"/>
</dbReference>
<dbReference type="EMBL" id="WKJL01000007">
    <property type="protein sequence ID" value="MRW84903.1"/>
    <property type="molecule type" value="Genomic_DNA"/>
</dbReference>
<organism evidence="5 6">
    <name type="scientific">Duganella aquatilis</name>
    <dbReference type="NCBI Taxonomy" id="2666082"/>
    <lineage>
        <taxon>Bacteria</taxon>
        <taxon>Pseudomonadati</taxon>
        <taxon>Pseudomonadota</taxon>
        <taxon>Betaproteobacteria</taxon>
        <taxon>Burkholderiales</taxon>
        <taxon>Oxalobacteraceae</taxon>
        <taxon>Telluria group</taxon>
        <taxon>Duganella</taxon>
    </lineage>
</organism>
<evidence type="ECO:0000256" key="1">
    <source>
        <dbReference type="ARBA" id="ARBA00023015"/>
    </source>
</evidence>
<dbReference type="Pfam" id="PF07729">
    <property type="entry name" value="FCD"/>
    <property type="match status" value="1"/>
</dbReference>
<dbReference type="CDD" id="cd07377">
    <property type="entry name" value="WHTH_GntR"/>
    <property type="match status" value="1"/>
</dbReference>
<accession>A0A844CWW2</accession>
<protein>
    <submittedName>
        <fullName evidence="5">FCD domain-containing protein</fullName>
    </submittedName>
</protein>
<evidence type="ECO:0000313" key="5">
    <source>
        <dbReference type="EMBL" id="MRW84903.1"/>
    </source>
</evidence>
<dbReference type="InterPro" id="IPR011711">
    <property type="entry name" value="GntR_C"/>
</dbReference>
<feature type="domain" description="HTH gntR-type" evidence="4">
    <location>
        <begin position="4"/>
        <end position="72"/>
    </location>
</feature>
<proteinExistence type="predicted"/>
<comment type="caution">
    <text evidence="5">The sequence shown here is derived from an EMBL/GenBank/DDBJ whole genome shotgun (WGS) entry which is preliminary data.</text>
</comment>